<sequence>QSRAREQSKANIEAKRILYESLSNKLAEAEALLQGNLSEYKTTDSYKALLLKLYSNATEALGKDSRIYVAEEDMPIIKKKSPKAKLNAAHEGFSFGLYAESADGKMTMDYGIESIIARSKEGFYSRLIKAINGKND</sequence>
<dbReference type="InterPro" id="IPR038495">
    <property type="entry name" value="ATPase_E_C"/>
</dbReference>
<dbReference type="SUPFAM" id="SSF160527">
    <property type="entry name" value="V-type ATPase subunit E-like"/>
    <property type="match status" value="1"/>
</dbReference>
<feature type="coiled-coil region" evidence="1">
    <location>
        <begin position="12"/>
        <end position="39"/>
    </location>
</feature>
<protein>
    <recommendedName>
        <fullName evidence="3">V-type ATP synthase subunit E</fullName>
    </recommendedName>
</protein>
<organism evidence="2">
    <name type="scientific">mine drainage metagenome</name>
    <dbReference type="NCBI Taxonomy" id="410659"/>
    <lineage>
        <taxon>unclassified sequences</taxon>
        <taxon>metagenomes</taxon>
        <taxon>ecological metagenomes</taxon>
    </lineage>
</organism>
<comment type="caution">
    <text evidence="2">The sequence shown here is derived from an EMBL/GenBank/DDBJ whole genome shotgun (WGS) entry which is preliminary data.</text>
</comment>
<dbReference type="AlphaFoldDB" id="T0YNW2"/>
<accession>T0YNW2</accession>
<gene>
    <name evidence="2" type="ORF">B2A_11837</name>
</gene>
<keyword evidence="1" id="KW-0175">Coiled coil</keyword>
<evidence type="ECO:0008006" key="3">
    <source>
        <dbReference type="Google" id="ProtNLM"/>
    </source>
</evidence>
<reference evidence="2" key="2">
    <citation type="journal article" date="2014" name="ISME J.">
        <title>Microbial stratification in low pH oxic and suboxic macroscopic growths along an acid mine drainage.</title>
        <authorList>
            <person name="Mendez-Garcia C."/>
            <person name="Mesa V."/>
            <person name="Sprenger R.R."/>
            <person name="Richter M."/>
            <person name="Diez M.S."/>
            <person name="Solano J."/>
            <person name="Bargiela R."/>
            <person name="Golyshina O.V."/>
            <person name="Manteca A."/>
            <person name="Ramos J.L."/>
            <person name="Gallego J.R."/>
            <person name="Llorente I."/>
            <person name="Martins Dos Santos V.A."/>
            <person name="Jensen O.N."/>
            <person name="Pelaez A.I."/>
            <person name="Sanchez J."/>
            <person name="Ferrer M."/>
        </authorList>
    </citation>
    <scope>NUCLEOTIDE SEQUENCE</scope>
</reference>
<dbReference type="EMBL" id="AUZZ01008555">
    <property type="protein sequence ID" value="EQD37151.1"/>
    <property type="molecule type" value="Genomic_DNA"/>
</dbReference>
<name>T0YNW2_9ZZZZ</name>
<dbReference type="Gene3D" id="3.30.2320.30">
    <property type="entry name" value="ATP synthase, E subunit, C-terminal"/>
    <property type="match status" value="1"/>
</dbReference>
<feature type="non-terminal residue" evidence="2">
    <location>
        <position position="1"/>
    </location>
</feature>
<proteinExistence type="predicted"/>
<evidence type="ECO:0000313" key="2">
    <source>
        <dbReference type="EMBL" id="EQD37151.1"/>
    </source>
</evidence>
<evidence type="ECO:0000256" key="1">
    <source>
        <dbReference type="SAM" id="Coils"/>
    </source>
</evidence>
<reference evidence="2" key="1">
    <citation type="submission" date="2013-08" db="EMBL/GenBank/DDBJ databases">
        <authorList>
            <person name="Mendez C."/>
            <person name="Richter M."/>
            <person name="Ferrer M."/>
            <person name="Sanchez J."/>
        </authorList>
    </citation>
    <scope>NUCLEOTIDE SEQUENCE</scope>
</reference>